<dbReference type="SFLD" id="SFLDG01018">
    <property type="entry name" value="Squalene/Phytoene_Synthase_Lik"/>
    <property type="match status" value="1"/>
</dbReference>
<dbReference type="Pfam" id="PF00494">
    <property type="entry name" value="SQS_PSY"/>
    <property type="match status" value="1"/>
</dbReference>
<gene>
    <name evidence="1" type="ORF">CEK71_04650</name>
</gene>
<dbReference type="PANTHER" id="PTHR11626:SF2">
    <property type="entry name" value="SQUALENE SYNTHASE"/>
    <property type="match status" value="1"/>
</dbReference>
<dbReference type="SUPFAM" id="SSF48576">
    <property type="entry name" value="Terpenoid synthases"/>
    <property type="match status" value="1"/>
</dbReference>
<organism evidence="1 2">
    <name type="scientific">Methylovulum psychrotolerans</name>
    <dbReference type="NCBI Taxonomy" id="1704499"/>
    <lineage>
        <taxon>Bacteria</taxon>
        <taxon>Pseudomonadati</taxon>
        <taxon>Pseudomonadota</taxon>
        <taxon>Gammaproteobacteria</taxon>
        <taxon>Methylococcales</taxon>
        <taxon>Methylococcaceae</taxon>
        <taxon>Methylovulum</taxon>
    </lineage>
</organism>
<dbReference type="InterPro" id="IPR033904">
    <property type="entry name" value="Trans_IPPS_HH"/>
</dbReference>
<sequence>MGTSRISLDNPKLLSQLSDDDFQAALLEGVSRTFALTIPQLPVPLYRAVANAYLLCRIVDTIEDEVSLSAQQKAYFCNEFIEVVRTGDNSEPFAVELAPLLSEQTIAAEHTLIHLLPRVIQITHSFEGEQVAALSDCVKTMAAGMPIFQAQNLHNGLATLADMDRYCYYVAGCVGEMLTRLFCHYSPDIARHRTELLELSVAFGQGLQMTNILKDIWDDAGRGVCWLPQDIFTETGFDLKDIRTANACPAFTTGLEHLIGIAHAHLRKALDYTLLLPAHETGLRNFCLWAIGMAVLTLCKIKQNLNFTASEQVKITRNSVKTTIIATKLMGRSNLLLNVLFNWTSRGLATPGWSYPISSSKANPDF</sequence>
<keyword evidence="2" id="KW-1185">Reference proteome</keyword>
<dbReference type="OrthoDB" id="9807580at2"/>
<dbReference type="SFLD" id="SFLDS00005">
    <property type="entry name" value="Isoprenoid_Synthase_Type_I"/>
    <property type="match status" value="1"/>
</dbReference>
<evidence type="ECO:0000313" key="1">
    <source>
        <dbReference type="EMBL" id="ASF45411.1"/>
    </source>
</evidence>
<dbReference type="InterPro" id="IPR044844">
    <property type="entry name" value="Trans_IPPS_euk-type"/>
</dbReference>
<dbReference type="KEGG" id="mpsy:CEK71_04650"/>
<dbReference type="PANTHER" id="PTHR11626">
    <property type="entry name" value="FARNESYL-DIPHOSPHATE FARNESYLTRANSFERASE"/>
    <property type="match status" value="1"/>
</dbReference>
<dbReference type="RefSeq" id="WP_088618293.1">
    <property type="nucleotide sequence ID" value="NZ_CP022129.1"/>
</dbReference>
<dbReference type="GO" id="GO:0051996">
    <property type="term" value="F:squalene synthase [NAD(P)H] activity"/>
    <property type="evidence" value="ECO:0007669"/>
    <property type="project" value="InterPro"/>
</dbReference>
<dbReference type="Proteomes" id="UP000197019">
    <property type="component" value="Chromosome"/>
</dbReference>
<dbReference type="Gene3D" id="1.10.600.10">
    <property type="entry name" value="Farnesyl Diphosphate Synthase"/>
    <property type="match status" value="1"/>
</dbReference>
<dbReference type="GO" id="GO:0045338">
    <property type="term" value="P:farnesyl diphosphate metabolic process"/>
    <property type="evidence" value="ECO:0007669"/>
    <property type="project" value="InterPro"/>
</dbReference>
<protein>
    <submittedName>
        <fullName evidence="1">Phytoene synthase</fullName>
    </submittedName>
</protein>
<reference evidence="1 2" key="1">
    <citation type="submission" date="2017-06" db="EMBL/GenBank/DDBJ databases">
        <title>Genome Sequencing of the methanotroph Methylovulum psychrotolerants str. HV10-M2 isolated from a high-altitude environment.</title>
        <authorList>
            <person name="Mateos-Rivera A."/>
        </authorList>
    </citation>
    <scope>NUCLEOTIDE SEQUENCE [LARGE SCALE GENOMIC DNA]</scope>
    <source>
        <strain evidence="1 2">HV10_M2</strain>
    </source>
</reference>
<dbReference type="AlphaFoldDB" id="A0A1Z4BVU2"/>
<evidence type="ECO:0000313" key="2">
    <source>
        <dbReference type="Proteomes" id="UP000197019"/>
    </source>
</evidence>
<dbReference type="InterPro" id="IPR002060">
    <property type="entry name" value="Squ/phyt_synthse"/>
</dbReference>
<dbReference type="GO" id="GO:0016114">
    <property type="term" value="P:terpenoid biosynthetic process"/>
    <property type="evidence" value="ECO:0007669"/>
    <property type="project" value="UniProtKB-ARBA"/>
</dbReference>
<dbReference type="EMBL" id="CP022129">
    <property type="protein sequence ID" value="ASF45411.1"/>
    <property type="molecule type" value="Genomic_DNA"/>
</dbReference>
<name>A0A1Z4BVU2_9GAMM</name>
<dbReference type="InterPro" id="IPR008949">
    <property type="entry name" value="Isoprenoid_synthase_dom_sf"/>
</dbReference>
<proteinExistence type="predicted"/>
<dbReference type="CDD" id="cd00683">
    <property type="entry name" value="Trans_IPPS_HH"/>
    <property type="match status" value="1"/>
</dbReference>
<accession>A0A1Z4BVU2</accession>